<dbReference type="GO" id="GO:0005886">
    <property type="term" value="C:plasma membrane"/>
    <property type="evidence" value="ECO:0007669"/>
    <property type="project" value="TreeGrafter"/>
</dbReference>
<feature type="compositionally biased region" description="Basic and acidic residues" evidence="9">
    <location>
        <begin position="40"/>
        <end position="50"/>
    </location>
</feature>
<evidence type="ECO:0000256" key="7">
    <source>
        <dbReference type="ARBA" id="ARBA00023012"/>
    </source>
</evidence>
<protein>
    <recommendedName>
        <fullName evidence="3">histidine kinase</fullName>
        <ecNumber evidence="3">2.7.13.3</ecNumber>
    </recommendedName>
</protein>
<evidence type="ECO:0000256" key="10">
    <source>
        <dbReference type="SAM" id="Phobius"/>
    </source>
</evidence>
<dbReference type="PROSITE" id="PS50109">
    <property type="entry name" value="HIS_KIN"/>
    <property type="match status" value="1"/>
</dbReference>
<accession>A0A1I0E5B9</accession>
<dbReference type="Gene3D" id="1.10.287.130">
    <property type="match status" value="1"/>
</dbReference>
<sequence length="734" mass="85549">MKKVISLFILIVFVMTTFVGCFANTTEEEGREDLPDEVETEFKKERQREEGRGEIKTQLILEMGIEQPLKSDRTSEAKEGVHDLDKVYDFIFSKYPEYMKNDFDMWRPNFFDLDSDGREEVVFTTSNGKGRLQEVIVIKATDHHFIEIPSYIPFARYENSFTFQDGFLVHIGKRGLPGSFEYNMNLYIYDGFRMVDVLDGVILIKKEVSLAGENYTVTSEINGNLRDFTITHIKTDYLTGLEEIIAINHYRYHEGMYFWRTPLSLSNRAKSFNEVYKGSNLLETIEYFHQNLYHFDEDRRRDFSINLINVIEKDKQRIFEDHGSLLDYISGEPYDVKTNILDTSDISRYVIEGLNSITNNKAYKIAKYFYTTEGYIEDMGFTVTIDPRVFEMIKPALDYAYPERFTPYDYRSLEPILAPNVDFYSAKQVELLPMVYPNVYVNSYEDVKKLEGSEAWKTNIILPLIIPPPDNQKKLKIMVVILSFVIMIIGYGLIRSLRKLIDTKKLLENSIKQKEKFMADISHDLRTPIMSIMGYMDTILDEEMRNKIPIDNYLKRTQSNILYISRLVEDLFTISKLENNQIKLNKKKTNINKLIEEVVFNLQNTAEKKDINIITELEATKDRQLEIDYTRIRQVLVNTIYNAVKHSPQGGKIMITTKHKEDKKIQIAIEDSGMGIALEEIHRVFDRYYRSKNNMDSQSTGLGLCIAKELVVKHGGKIWAESQVNKGTTFFVEI</sequence>
<keyword evidence="6 12" id="KW-0418">Kinase</keyword>
<dbReference type="GO" id="GO:0004721">
    <property type="term" value="F:phosphoprotein phosphatase activity"/>
    <property type="evidence" value="ECO:0007669"/>
    <property type="project" value="TreeGrafter"/>
</dbReference>
<keyword evidence="10" id="KW-1133">Transmembrane helix</keyword>
<dbReference type="SUPFAM" id="SSF55874">
    <property type="entry name" value="ATPase domain of HSP90 chaperone/DNA topoisomerase II/histidine kinase"/>
    <property type="match status" value="1"/>
</dbReference>
<proteinExistence type="predicted"/>
<evidence type="ECO:0000313" key="12">
    <source>
        <dbReference type="EMBL" id="SET40343.1"/>
    </source>
</evidence>
<dbReference type="InterPro" id="IPR036097">
    <property type="entry name" value="HisK_dim/P_sf"/>
</dbReference>
<comment type="subcellular location">
    <subcellularLocation>
        <location evidence="2">Membrane</location>
    </subcellularLocation>
</comment>
<feature type="compositionally biased region" description="Acidic residues" evidence="9">
    <location>
        <begin position="29"/>
        <end position="39"/>
    </location>
</feature>
<feature type="region of interest" description="Disordered" evidence="9">
    <location>
        <begin position="29"/>
        <end position="50"/>
    </location>
</feature>
<comment type="catalytic activity">
    <reaction evidence="1">
        <text>ATP + protein L-histidine = ADP + protein N-phospho-L-histidine.</text>
        <dbReference type="EC" id="2.7.13.3"/>
    </reaction>
</comment>
<dbReference type="InterPro" id="IPR005467">
    <property type="entry name" value="His_kinase_dom"/>
</dbReference>
<keyword evidence="13" id="KW-1185">Reference proteome</keyword>
<dbReference type="GO" id="GO:0000155">
    <property type="term" value="F:phosphorelay sensor kinase activity"/>
    <property type="evidence" value="ECO:0007669"/>
    <property type="project" value="InterPro"/>
</dbReference>
<dbReference type="PRINTS" id="PR00344">
    <property type="entry name" value="BCTRLSENSOR"/>
</dbReference>
<evidence type="ECO:0000256" key="8">
    <source>
        <dbReference type="ARBA" id="ARBA00023136"/>
    </source>
</evidence>
<dbReference type="AlphaFoldDB" id="A0A1I0E5B9"/>
<dbReference type="SMART" id="SM00388">
    <property type="entry name" value="HisKA"/>
    <property type="match status" value="1"/>
</dbReference>
<dbReference type="PANTHER" id="PTHR45453:SF1">
    <property type="entry name" value="PHOSPHATE REGULON SENSOR PROTEIN PHOR"/>
    <property type="match status" value="1"/>
</dbReference>
<dbReference type="Pfam" id="PF02518">
    <property type="entry name" value="HATPase_c"/>
    <property type="match status" value="1"/>
</dbReference>
<evidence type="ECO:0000256" key="3">
    <source>
        <dbReference type="ARBA" id="ARBA00012438"/>
    </source>
</evidence>
<feature type="domain" description="Histidine kinase" evidence="11">
    <location>
        <begin position="520"/>
        <end position="734"/>
    </location>
</feature>
<dbReference type="FunFam" id="1.10.287.130:FF:000001">
    <property type="entry name" value="Two-component sensor histidine kinase"/>
    <property type="match status" value="1"/>
</dbReference>
<evidence type="ECO:0000256" key="6">
    <source>
        <dbReference type="ARBA" id="ARBA00022777"/>
    </source>
</evidence>
<evidence type="ECO:0000256" key="5">
    <source>
        <dbReference type="ARBA" id="ARBA00022679"/>
    </source>
</evidence>
<dbReference type="PANTHER" id="PTHR45453">
    <property type="entry name" value="PHOSPHATE REGULON SENSOR PROTEIN PHOR"/>
    <property type="match status" value="1"/>
</dbReference>
<dbReference type="InterPro" id="IPR036890">
    <property type="entry name" value="HATPase_C_sf"/>
</dbReference>
<dbReference type="InterPro" id="IPR003661">
    <property type="entry name" value="HisK_dim/P_dom"/>
</dbReference>
<evidence type="ECO:0000256" key="9">
    <source>
        <dbReference type="SAM" id="MobiDB-lite"/>
    </source>
</evidence>
<keyword evidence="8 10" id="KW-0472">Membrane</keyword>
<dbReference type="InterPro" id="IPR004358">
    <property type="entry name" value="Sig_transdc_His_kin-like_C"/>
</dbReference>
<dbReference type="EMBL" id="FOHU01000010">
    <property type="protein sequence ID" value="SET40343.1"/>
    <property type="molecule type" value="Genomic_DNA"/>
</dbReference>
<dbReference type="PROSITE" id="PS51257">
    <property type="entry name" value="PROKAR_LIPOPROTEIN"/>
    <property type="match status" value="1"/>
</dbReference>
<dbReference type="Gene3D" id="3.30.565.10">
    <property type="entry name" value="Histidine kinase-like ATPase, C-terminal domain"/>
    <property type="match status" value="1"/>
</dbReference>
<dbReference type="EC" id="2.7.13.3" evidence="3"/>
<dbReference type="FunFam" id="3.30.565.10:FF:000006">
    <property type="entry name" value="Sensor histidine kinase WalK"/>
    <property type="match status" value="1"/>
</dbReference>
<keyword evidence="4" id="KW-0597">Phosphoprotein</keyword>
<keyword evidence="5" id="KW-0808">Transferase</keyword>
<dbReference type="CDD" id="cd00082">
    <property type="entry name" value="HisKA"/>
    <property type="match status" value="1"/>
</dbReference>
<evidence type="ECO:0000256" key="1">
    <source>
        <dbReference type="ARBA" id="ARBA00000085"/>
    </source>
</evidence>
<dbReference type="CDD" id="cd00075">
    <property type="entry name" value="HATPase"/>
    <property type="match status" value="1"/>
</dbReference>
<evidence type="ECO:0000256" key="4">
    <source>
        <dbReference type="ARBA" id="ARBA00022553"/>
    </source>
</evidence>
<reference evidence="12 13" key="1">
    <citation type="submission" date="2016-10" db="EMBL/GenBank/DDBJ databases">
        <authorList>
            <person name="de Groot N.N."/>
        </authorList>
    </citation>
    <scope>NUCLEOTIDE SEQUENCE [LARGE SCALE GENOMIC DNA]</scope>
    <source>
        <strain evidence="12 13">DSM 18979</strain>
    </source>
</reference>
<evidence type="ECO:0000313" key="13">
    <source>
        <dbReference type="Proteomes" id="UP000199568"/>
    </source>
</evidence>
<dbReference type="RefSeq" id="WP_090443925.1">
    <property type="nucleotide sequence ID" value="NZ_FOHU01000010.1"/>
</dbReference>
<dbReference type="InterPro" id="IPR050351">
    <property type="entry name" value="BphY/WalK/GraS-like"/>
</dbReference>
<evidence type="ECO:0000256" key="2">
    <source>
        <dbReference type="ARBA" id="ARBA00004370"/>
    </source>
</evidence>
<dbReference type="SMART" id="SM00387">
    <property type="entry name" value="HATPase_c"/>
    <property type="match status" value="1"/>
</dbReference>
<dbReference type="InterPro" id="IPR003594">
    <property type="entry name" value="HATPase_dom"/>
</dbReference>
<keyword evidence="7" id="KW-0902">Two-component regulatory system</keyword>
<dbReference type="OrthoDB" id="9773956at2"/>
<gene>
    <name evidence="12" type="ORF">SAMN05660297_02287</name>
</gene>
<name>A0A1I0E5B9_9FIRM</name>
<dbReference type="STRING" id="426128.SAMN05660297_02287"/>
<evidence type="ECO:0000259" key="11">
    <source>
        <dbReference type="PROSITE" id="PS50109"/>
    </source>
</evidence>
<dbReference type="Proteomes" id="UP000199568">
    <property type="component" value="Unassembled WGS sequence"/>
</dbReference>
<keyword evidence="10" id="KW-0812">Transmembrane</keyword>
<dbReference type="SUPFAM" id="SSF47384">
    <property type="entry name" value="Homodimeric domain of signal transducing histidine kinase"/>
    <property type="match status" value="1"/>
</dbReference>
<dbReference type="Pfam" id="PF00512">
    <property type="entry name" value="HisKA"/>
    <property type="match status" value="1"/>
</dbReference>
<dbReference type="GO" id="GO:0016036">
    <property type="term" value="P:cellular response to phosphate starvation"/>
    <property type="evidence" value="ECO:0007669"/>
    <property type="project" value="TreeGrafter"/>
</dbReference>
<feature type="transmembrane region" description="Helical" evidence="10">
    <location>
        <begin position="475"/>
        <end position="494"/>
    </location>
</feature>
<organism evidence="12 13">
    <name type="scientific">Natronincola peptidivorans</name>
    <dbReference type="NCBI Taxonomy" id="426128"/>
    <lineage>
        <taxon>Bacteria</taxon>
        <taxon>Bacillati</taxon>
        <taxon>Bacillota</taxon>
        <taxon>Clostridia</taxon>
        <taxon>Peptostreptococcales</taxon>
        <taxon>Natronincolaceae</taxon>
        <taxon>Natronincola</taxon>
    </lineage>
</organism>